<accession>A0A2N0NKY2</accession>
<proteinExistence type="predicted"/>
<evidence type="ECO:0000313" key="2">
    <source>
        <dbReference type="EMBL" id="PKB95230.1"/>
    </source>
</evidence>
<dbReference type="EMBL" id="LLXJ01004985">
    <property type="protein sequence ID" value="PKB95230.1"/>
    <property type="molecule type" value="Genomic_DNA"/>
</dbReference>
<gene>
    <name evidence="2" type="ORF">RhiirA5_437100</name>
</gene>
<reference evidence="2 3" key="1">
    <citation type="submission" date="2016-04" db="EMBL/GenBank/DDBJ databases">
        <title>Genome analyses suggest a sexual origin of heterokaryosis in a supposedly ancient asexual fungus.</title>
        <authorList>
            <person name="Ropars J."/>
            <person name="Sedzielewska K."/>
            <person name="Noel J."/>
            <person name="Charron P."/>
            <person name="Farinelli L."/>
            <person name="Marton T."/>
            <person name="Kruger M."/>
            <person name="Pelin A."/>
            <person name="Brachmann A."/>
            <person name="Corradi N."/>
        </authorList>
    </citation>
    <scope>NUCLEOTIDE SEQUENCE [LARGE SCALE GENOMIC DNA]</scope>
    <source>
        <strain evidence="2 3">A5</strain>
    </source>
</reference>
<dbReference type="Proteomes" id="UP000232722">
    <property type="component" value="Unassembled WGS sequence"/>
</dbReference>
<feature type="compositionally biased region" description="Basic and acidic residues" evidence="1">
    <location>
        <begin position="1"/>
        <end position="20"/>
    </location>
</feature>
<evidence type="ECO:0000313" key="3">
    <source>
        <dbReference type="Proteomes" id="UP000232722"/>
    </source>
</evidence>
<protein>
    <submittedName>
        <fullName evidence="2">Uncharacterized protein</fullName>
    </submittedName>
</protein>
<evidence type="ECO:0000256" key="1">
    <source>
        <dbReference type="SAM" id="MobiDB-lite"/>
    </source>
</evidence>
<sequence>MKREWNKTKGMKEKTKEGKNKKAKKMKRQKRTKNGEGTKMRYQVKTKPIK</sequence>
<feature type="region of interest" description="Disordered" evidence="1">
    <location>
        <begin position="1"/>
        <end position="50"/>
    </location>
</feature>
<dbReference type="AlphaFoldDB" id="A0A2N0NKY2"/>
<organism evidence="2 3">
    <name type="scientific">Rhizophagus irregularis</name>
    <dbReference type="NCBI Taxonomy" id="588596"/>
    <lineage>
        <taxon>Eukaryota</taxon>
        <taxon>Fungi</taxon>
        <taxon>Fungi incertae sedis</taxon>
        <taxon>Mucoromycota</taxon>
        <taxon>Glomeromycotina</taxon>
        <taxon>Glomeromycetes</taxon>
        <taxon>Glomerales</taxon>
        <taxon>Glomeraceae</taxon>
        <taxon>Rhizophagus</taxon>
    </lineage>
</organism>
<reference evidence="2 3" key="2">
    <citation type="submission" date="2017-09" db="EMBL/GenBank/DDBJ databases">
        <title>Extensive intraspecific genome diversity in a model arbuscular mycorrhizal fungus.</title>
        <authorList>
            <person name="Chen E.C."/>
            <person name="Morin E."/>
            <person name="Beaudet D."/>
            <person name="Noel J."/>
            <person name="Ndikumana S."/>
            <person name="Charron P."/>
            <person name="St-Onge C."/>
            <person name="Giorgi J."/>
            <person name="Grigoriev I.V."/>
            <person name="Roux C."/>
            <person name="Martin F.M."/>
            <person name="Corradi N."/>
        </authorList>
    </citation>
    <scope>NUCLEOTIDE SEQUENCE [LARGE SCALE GENOMIC DNA]</scope>
    <source>
        <strain evidence="2 3">A5</strain>
    </source>
</reference>
<feature type="compositionally biased region" description="Basic residues" evidence="1">
    <location>
        <begin position="21"/>
        <end position="32"/>
    </location>
</feature>
<comment type="caution">
    <text evidence="2">The sequence shown here is derived from an EMBL/GenBank/DDBJ whole genome shotgun (WGS) entry which is preliminary data.</text>
</comment>
<name>A0A2N0NKY2_9GLOM</name>